<dbReference type="EMBL" id="CP004305">
    <property type="protein sequence ID" value="AHH07191.1"/>
    <property type="molecule type" value="Genomic_DNA"/>
</dbReference>
<keyword evidence="7 8" id="KW-0449">Lipoprotein</keyword>
<evidence type="ECO:0000256" key="1">
    <source>
        <dbReference type="ARBA" id="ARBA00003932"/>
    </source>
</evidence>
<sequence>MSGGIALRALVKDGKLATGAADNNAGGKGEVQKVGVTAANKLLGAVEEIIKKTVKNVLEKAKTKIDEARKLKSAANE</sequence>
<gene>
    <name evidence="9" type="ORF">BCD_1125</name>
</gene>
<proteinExistence type="predicted"/>
<keyword evidence="5 8" id="KW-0564">Palmitate</keyword>
<keyword evidence="6 8" id="KW-0998">Cell outer membrane</keyword>
<reference evidence="9" key="1">
    <citation type="submission" date="2013-02" db="EMBL/GenBank/DDBJ databases">
        <title>Comparative genomics of Borrelia species.</title>
        <authorList>
            <person name="Schwan T.G."/>
            <person name="Raffel S.J."/>
            <person name="Porcella S.F."/>
        </authorList>
    </citation>
    <scope>NUCLEOTIDE SEQUENCE</scope>
    <source>
        <strain evidence="9">DOU</strain>
        <plasmid evidence="9">unnamed</plasmid>
    </source>
</reference>
<evidence type="ECO:0000256" key="2">
    <source>
        <dbReference type="ARBA" id="ARBA00004459"/>
    </source>
</evidence>
<dbReference type="HOGENOM" id="CLU_170887_1_0_12"/>
<evidence type="ECO:0000256" key="4">
    <source>
        <dbReference type="ARBA" id="ARBA00023136"/>
    </source>
</evidence>
<dbReference type="AlphaFoldDB" id="W5SQ16"/>
<comment type="subcellular location">
    <subcellularLocation>
        <location evidence="2 8">Cell outer membrane</location>
        <topology evidence="2 8">Lipid-anchor</topology>
    </subcellularLocation>
</comment>
<dbReference type="GO" id="GO:0009279">
    <property type="term" value="C:cell outer membrane"/>
    <property type="evidence" value="ECO:0007669"/>
    <property type="project" value="UniProtKB-SubCell"/>
</dbReference>
<evidence type="ECO:0000256" key="8">
    <source>
        <dbReference type="RuleBase" id="RU363105"/>
    </source>
</evidence>
<evidence type="ECO:0000256" key="5">
    <source>
        <dbReference type="ARBA" id="ARBA00023139"/>
    </source>
</evidence>
<comment type="function">
    <text evidence="1 8">The Vlp and Vsp proteins are antigenically distinct proteins, only one vlp or vsp gene is transcriptionally active at any one time. Switching between these genes is a mechanism of host immune response evasion.</text>
</comment>
<keyword evidence="3" id="KW-0732">Signal</keyword>
<protein>
    <recommendedName>
        <fullName evidence="8">Variable large protein</fullName>
    </recommendedName>
</protein>
<keyword evidence="9" id="KW-0614">Plasmid</keyword>
<organism evidence="9">
    <name type="scientific">Borrelia crocidurae DOU</name>
    <dbReference type="NCBI Taxonomy" id="1293575"/>
    <lineage>
        <taxon>Bacteria</taxon>
        <taxon>Pseudomonadati</taxon>
        <taxon>Spirochaetota</taxon>
        <taxon>Spirochaetia</taxon>
        <taxon>Spirochaetales</taxon>
        <taxon>Borreliaceae</taxon>
        <taxon>Borrelia</taxon>
    </lineage>
</organism>
<evidence type="ECO:0000256" key="7">
    <source>
        <dbReference type="ARBA" id="ARBA00023288"/>
    </source>
</evidence>
<evidence type="ECO:0000256" key="3">
    <source>
        <dbReference type="ARBA" id="ARBA00022729"/>
    </source>
</evidence>
<evidence type="ECO:0000256" key="6">
    <source>
        <dbReference type="ARBA" id="ARBA00023237"/>
    </source>
</evidence>
<accession>W5SQ16</accession>
<evidence type="ECO:0000313" key="9">
    <source>
        <dbReference type="EMBL" id="AHH07191.1"/>
    </source>
</evidence>
<geneLocation type="plasmid" evidence="9">
    <name>unnamed</name>
</geneLocation>
<name>W5SQ16_9SPIR</name>
<dbReference type="Pfam" id="PF00921">
    <property type="entry name" value="Lipoprotein_2"/>
    <property type="match status" value="1"/>
</dbReference>
<dbReference type="SUPFAM" id="SSF74748">
    <property type="entry name" value="Variable surface antigen VlsE"/>
    <property type="match status" value="1"/>
</dbReference>
<dbReference type="InterPro" id="IPR000680">
    <property type="entry name" value="Borrelia_lipo"/>
</dbReference>
<keyword evidence="4 8" id="KW-0472">Membrane</keyword>